<evidence type="ECO:0008006" key="4">
    <source>
        <dbReference type="Google" id="ProtNLM"/>
    </source>
</evidence>
<evidence type="ECO:0000256" key="1">
    <source>
        <dbReference type="SAM" id="Phobius"/>
    </source>
</evidence>
<feature type="transmembrane region" description="Helical" evidence="1">
    <location>
        <begin position="88"/>
        <end position="109"/>
    </location>
</feature>
<gene>
    <name evidence="2" type="ORF">CWE14_11555</name>
</gene>
<sequence>MKHISDEKLSAFIDQALSPAEMDAVREAIAEDEAISERLAELMYVDEQVKAHARQIEGSAMSERLLKAGAGHQPAATQGEVVQFRKRWAIPLSAVASVVCVAVLVVFILGRQQSDWEYTVEQLATAESGEMVEMENGQVFMSHFSFFTGDGAFCRAYHVGDEQITEGLACRHDGEGWLTMHEFERIRAGEGDYSLATGDISIQQRMRELGAGPTLSLEEERNALRQLQAD</sequence>
<dbReference type="EMBL" id="PIPO01000005">
    <property type="protein sequence ID" value="RUO31124.1"/>
    <property type="molecule type" value="Genomic_DNA"/>
</dbReference>
<organism evidence="2 3">
    <name type="scientific">Aliidiomarina soli</name>
    <dbReference type="NCBI Taxonomy" id="1928574"/>
    <lineage>
        <taxon>Bacteria</taxon>
        <taxon>Pseudomonadati</taxon>
        <taxon>Pseudomonadota</taxon>
        <taxon>Gammaproteobacteria</taxon>
        <taxon>Alteromonadales</taxon>
        <taxon>Idiomarinaceae</taxon>
        <taxon>Aliidiomarina</taxon>
    </lineage>
</organism>
<evidence type="ECO:0000313" key="2">
    <source>
        <dbReference type="EMBL" id="RUO31124.1"/>
    </source>
</evidence>
<dbReference type="Proteomes" id="UP000287823">
    <property type="component" value="Unassembled WGS sequence"/>
</dbReference>
<keyword evidence="1" id="KW-0472">Membrane</keyword>
<accession>A0A432WE15</accession>
<protein>
    <recommendedName>
        <fullName evidence="4">Anti-sigma factor</fullName>
    </recommendedName>
</protein>
<keyword evidence="1" id="KW-1133">Transmembrane helix</keyword>
<dbReference type="AlphaFoldDB" id="A0A432WE15"/>
<keyword evidence="1" id="KW-0812">Transmembrane</keyword>
<proteinExistence type="predicted"/>
<name>A0A432WE15_9GAMM</name>
<dbReference type="RefSeq" id="WP_126799504.1">
    <property type="nucleotide sequence ID" value="NZ_PIPO01000005.1"/>
</dbReference>
<evidence type="ECO:0000313" key="3">
    <source>
        <dbReference type="Proteomes" id="UP000287823"/>
    </source>
</evidence>
<comment type="caution">
    <text evidence="2">The sequence shown here is derived from an EMBL/GenBank/DDBJ whole genome shotgun (WGS) entry which is preliminary data.</text>
</comment>
<reference evidence="2 3" key="1">
    <citation type="journal article" date="2011" name="Front. Microbiol.">
        <title>Genomic signatures of strain selection and enhancement in Bacillus atrophaeus var. globigii, a historical biowarfare simulant.</title>
        <authorList>
            <person name="Gibbons H.S."/>
            <person name="Broomall S.M."/>
            <person name="McNew L.A."/>
            <person name="Daligault H."/>
            <person name="Chapman C."/>
            <person name="Bruce D."/>
            <person name="Karavis M."/>
            <person name="Krepps M."/>
            <person name="McGregor P.A."/>
            <person name="Hong C."/>
            <person name="Park K.H."/>
            <person name="Akmal A."/>
            <person name="Feldman A."/>
            <person name="Lin J.S."/>
            <person name="Chang W.E."/>
            <person name="Higgs B.W."/>
            <person name="Demirev P."/>
            <person name="Lindquist J."/>
            <person name="Liem A."/>
            <person name="Fochler E."/>
            <person name="Read T.D."/>
            <person name="Tapia R."/>
            <person name="Johnson S."/>
            <person name="Bishop-Lilly K.A."/>
            <person name="Detter C."/>
            <person name="Han C."/>
            <person name="Sozhamannan S."/>
            <person name="Rosenzweig C.N."/>
            <person name="Skowronski E.W."/>
        </authorList>
    </citation>
    <scope>NUCLEOTIDE SEQUENCE [LARGE SCALE GENOMIC DNA]</scope>
    <source>
        <strain evidence="2 3">Y4G10-17</strain>
    </source>
</reference>
<keyword evidence="3" id="KW-1185">Reference proteome</keyword>